<evidence type="ECO:0000313" key="3">
    <source>
        <dbReference type="Proteomes" id="UP000298030"/>
    </source>
</evidence>
<accession>A0A4Y7U0Q7</accession>
<name>A0A4Y7U0Q7_COPMI</name>
<protein>
    <submittedName>
        <fullName evidence="2">Uncharacterized protein</fullName>
    </submittedName>
</protein>
<evidence type="ECO:0000313" key="2">
    <source>
        <dbReference type="EMBL" id="TEB40010.1"/>
    </source>
</evidence>
<sequence length="203" mass="21231">MSARLARSAFQAAGRRAAFSPRTSGRRGMATAAHGAAKSDTPWLVGSALVFGPALLYLLSPTARQHTPAIHDDKRQYPGLKTHERLPSFTEPKNRVIIKDDEGTPADVTASIALSEEANAPKGDVSDDKWEATLKAAEAAVATPVTGSEAAATGSDSIGKSDRSGDFQPAGSEGPVNEKPARSAAREGTTPLADRKQKEEAKA</sequence>
<organism evidence="2 3">
    <name type="scientific">Coprinellus micaceus</name>
    <name type="common">Glistening ink-cap mushroom</name>
    <name type="synonym">Coprinus micaceus</name>
    <dbReference type="NCBI Taxonomy" id="71717"/>
    <lineage>
        <taxon>Eukaryota</taxon>
        <taxon>Fungi</taxon>
        <taxon>Dikarya</taxon>
        <taxon>Basidiomycota</taxon>
        <taxon>Agaricomycotina</taxon>
        <taxon>Agaricomycetes</taxon>
        <taxon>Agaricomycetidae</taxon>
        <taxon>Agaricales</taxon>
        <taxon>Agaricineae</taxon>
        <taxon>Psathyrellaceae</taxon>
        <taxon>Coprinellus</taxon>
    </lineage>
</organism>
<feature type="compositionally biased region" description="Basic and acidic residues" evidence="1">
    <location>
        <begin position="193"/>
        <end position="203"/>
    </location>
</feature>
<keyword evidence="3" id="KW-1185">Reference proteome</keyword>
<reference evidence="2 3" key="1">
    <citation type="journal article" date="2019" name="Nat. Ecol. Evol.">
        <title>Megaphylogeny resolves global patterns of mushroom evolution.</title>
        <authorList>
            <person name="Varga T."/>
            <person name="Krizsan K."/>
            <person name="Foldi C."/>
            <person name="Dima B."/>
            <person name="Sanchez-Garcia M."/>
            <person name="Sanchez-Ramirez S."/>
            <person name="Szollosi G.J."/>
            <person name="Szarkandi J.G."/>
            <person name="Papp V."/>
            <person name="Albert L."/>
            <person name="Andreopoulos W."/>
            <person name="Angelini C."/>
            <person name="Antonin V."/>
            <person name="Barry K.W."/>
            <person name="Bougher N.L."/>
            <person name="Buchanan P."/>
            <person name="Buyck B."/>
            <person name="Bense V."/>
            <person name="Catcheside P."/>
            <person name="Chovatia M."/>
            <person name="Cooper J."/>
            <person name="Damon W."/>
            <person name="Desjardin D."/>
            <person name="Finy P."/>
            <person name="Geml J."/>
            <person name="Haridas S."/>
            <person name="Hughes K."/>
            <person name="Justo A."/>
            <person name="Karasinski D."/>
            <person name="Kautmanova I."/>
            <person name="Kiss B."/>
            <person name="Kocsube S."/>
            <person name="Kotiranta H."/>
            <person name="LaButti K.M."/>
            <person name="Lechner B.E."/>
            <person name="Liimatainen K."/>
            <person name="Lipzen A."/>
            <person name="Lukacs Z."/>
            <person name="Mihaltcheva S."/>
            <person name="Morgado L.N."/>
            <person name="Niskanen T."/>
            <person name="Noordeloos M.E."/>
            <person name="Ohm R.A."/>
            <person name="Ortiz-Santana B."/>
            <person name="Ovrebo C."/>
            <person name="Racz N."/>
            <person name="Riley R."/>
            <person name="Savchenko A."/>
            <person name="Shiryaev A."/>
            <person name="Soop K."/>
            <person name="Spirin V."/>
            <person name="Szebenyi C."/>
            <person name="Tomsovsky M."/>
            <person name="Tulloss R.E."/>
            <person name="Uehling J."/>
            <person name="Grigoriev I.V."/>
            <person name="Vagvolgyi C."/>
            <person name="Papp T."/>
            <person name="Martin F.M."/>
            <person name="Miettinen O."/>
            <person name="Hibbett D.S."/>
            <person name="Nagy L.G."/>
        </authorList>
    </citation>
    <scope>NUCLEOTIDE SEQUENCE [LARGE SCALE GENOMIC DNA]</scope>
    <source>
        <strain evidence="2 3">FP101781</strain>
    </source>
</reference>
<feature type="region of interest" description="Disordered" evidence="1">
    <location>
        <begin position="13"/>
        <end position="37"/>
    </location>
</feature>
<gene>
    <name evidence="2" type="ORF">FA13DRAFT_1784645</name>
</gene>
<dbReference type="EMBL" id="QPFP01000001">
    <property type="protein sequence ID" value="TEB40010.1"/>
    <property type="molecule type" value="Genomic_DNA"/>
</dbReference>
<comment type="caution">
    <text evidence="2">The sequence shown here is derived from an EMBL/GenBank/DDBJ whole genome shotgun (WGS) entry which is preliminary data.</text>
</comment>
<dbReference type="AlphaFoldDB" id="A0A4Y7U0Q7"/>
<dbReference type="Proteomes" id="UP000298030">
    <property type="component" value="Unassembled WGS sequence"/>
</dbReference>
<feature type="region of interest" description="Disordered" evidence="1">
    <location>
        <begin position="140"/>
        <end position="203"/>
    </location>
</feature>
<evidence type="ECO:0000256" key="1">
    <source>
        <dbReference type="SAM" id="MobiDB-lite"/>
    </source>
</evidence>
<proteinExistence type="predicted"/>
<dbReference type="STRING" id="71717.A0A4Y7U0Q7"/>
<dbReference type="OrthoDB" id="4590707at2759"/>